<evidence type="ECO:0000256" key="6">
    <source>
        <dbReference type="ARBA" id="ARBA00023136"/>
    </source>
</evidence>
<dbReference type="Proteomes" id="UP000262583">
    <property type="component" value="Chromosome"/>
</dbReference>
<organism evidence="10 11">
    <name type="scientific">Sumerlaea chitinivorans</name>
    <dbReference type="NCBI Taxonomy" id="2250252"/>
    <lineage>
        <taxon>Bacteria</taxon>
        <taxon>Candidatus Sumerlaeota</taxon>
        <taxon>Candidatus Sumerlaeia</taxon>
        <taxon>Candidatus Sumerlaeales</taxon>
        <taxon>Candidatus Sumerlaeaceae</taxon>
        <taxon>Candidatus Sumerlaea</taxon>
    </lineage>
</organism>
<keyword evidence="5 9" id="KW-1133">Transmembrane helix</keyword>
<dbReference type="Gene3D" id="3.30.420.270">
    <property type="match status" value="1"/>
</dbReference>
<keyword evidence="4 7" id="KW-0812">Transmembrane</keyword>
<dbReference type="GO" id="GO:0015031">
    <property type="term" value="P:protein transport"/>
    <property type="evidence" value="ECO:0007669"/>
    <property type="project" value="UniProtKB-KW"/>
</dbReference>
<dbReference type="GO" id="GO:0022857">
    <property type="term" value="F:transmembrane transporter activity"/>
    <property type="evidence" value="ECO:0007669"/>
    <property type="project" value="InterPro"/>
</dbReference>
<proteinExistence type="inferred from homology"/>
<dbReference type="EMBL" id="CP030759">
    <property type="protein sequence ID" value="AXA37093.1"/>
    <property type="molecule type" value="Genomic_DNA"/>
</dbReference>
<keyword evidence="3" id="KW-1003">Cell membrane</keyword>
<comment type="similarity">
    <text evidence="2 7">Belongs to the ExbD/TolR family.</text>
</comment>
<dbReference type="AlphaFoldDB" id="A0A2Z4Y9K5"/>
<evidence type="ECO:0000256" key="5">
    <source>
        <dbReference type="ARBA" id="ARBA00022989"/>
    </source>
</evidence>
<protein>
    <submittedName>
        <fullName evidence="10">Biopolymer transport protein ExbD/TolR</fullName>
    </submittedName>
</protein>
<comment type="subcellular location">
    <subcellularLocation>
        <location evidence="1">Cell membrane</location>
        <topology evidence="1">Single-pass membrane protein</topology>
    </subcellularLocation>
    <subcellularLocation>
        <location evidence="7">Cell membrane</location>
        <topology evidence="7">Single-pass type II membrane protein</topology>
    </subcellularLocation>
</comment>
<name>A0A2Z4Y9K5_SUMC1</name>
<evidence type="ECO:0000256" key="4">
    <source>
        <dbReference type="ARBA" id="ARBA00022692"/>
    </source>
</evidence>
<feature type="region of interest" description="Disordered" evidence="8">
    <location>
        <begin position="142"/>
        <end position="165"/>
    </location>
</feature>
<dbReference type="Pfam" id="PF02472">
    <property type="entry name" value="ExbD"/>
    <property type="match status" value="1"/>
</dbReference>
<evidence type="ECO:0000256" key="1">
    <source>
        <dbReference type="ARBA" id="ARBA00004162"/>
    </source>
</evidence>
<dbReference type="PANTHER" id="PTHR30558">
    <property type="entry name" value="EXBD MEMBRANE COMPONENT OF PMF-DRIVEN MACROMOLECULE IMPORT SYSTEM"/>
    <property type="match status" value="1"/>
</dbReference>
<evidence type="ECO:0000256" key="8">
    <source>
        <dbReference type="SAM" id="MobiDB-lite"/>
    </source>
</evidence>
<evidence type="ECO:0000256" key="3">
    <source>
        <dbReference type="ARBA" id="ARBA00022475"/>
    </source>
</evidence>
<accession>A0A2Z4Y9K5</accession>
<keyword evidence="6 9" id="KW-0472">Membrane</keyword>
<feature type="transmembrane region" description="Helical" evidence="9">
    <location>
        <begin position="12"/>
        <end position="37"/>
    </location>
</feature>
<gene>
    <name evidence="10" type="ORF">BRCON_2316</name>
</gene>
<evidence type="ECO:0000313" key="10">
    <source>
        <dbReference type="EMBL" id="AXA37093.1"/>
    </source>
</evidence>
<keyword evidence="7" id="KW-0653">Protein transport</keyword>
<dbReference type="KEGG" id="schv:BRCON_2316"/>
<keyword evidence="7" id="KW-0813">Transport</keyword>
<evidence type="ECO:0000256" key="2">
    <source>
        <dbReference type="ARBA" id="ARBA00005811"/>
    </source>
</evidence>
<dbReference type="PANTHER" id="PTHR30558:SF7">
    <property type="entry name" value="TOL-PAL SYSTEM PROTEIN TOLR"/>
    <property type="match status" value="1"/>
</dbReference>
<evidence type="ECO:0000313" key="11">
    <source>
        <dbReference type="Proteomes" id="UP000262583"/>
    </source>
</evidence>
<dbReference type="GO" id="GO:0005886">
    <property type="term" value="C:plasma membrane"/>
    <property type="evidence" value="ECO:0007669"/>
    <property type="project" value="UniProtKB-SubCell"/>
</dbReference>
<reference evidence="10 11" key="1">
    <citation type="submission" date="2018-05" db="EMBL/GenBank/DDBJ databases">
        <title>A metagenomic window into the 2 km-deep terrestrial subsurface aquifer revealed taxonomically and functionally diverse microbial community comprising novel uncultured bacterial lineages.</title>
        <authorList>
            <person name="Kadnikov V.V."/>
            <person name="Mardanov A.V."/>
            <person name="Beletsky A.V."/>
            <person name="Banks D."/>
            <person name="Pimenov N.V."/>
            <person name="Frank Y.A."/>
            <person name="Karnachuk O.V."/>
            <person name="Ravin N.V."/>
        </authorList>
    </citation>
    <scope>NUCLEOTIDE SEQUENCE [LARGE SCALE GENOMIC DNA]</scope>
    <source>
        <strain evidence="10">BY</strain>
    </source>
</reference>
<evidence type="ECO:0000256" key="7">
    <source>
        <dbReference type="RuleBase" id="RU003879"/>
    </source>
</evidence>
<dbReference type="InterPro" id="IPR003400">
    <property type="entry name" value="ExbD"/>
</dbReference>
<evidence type="ECO:0000256" key="9">
    <source>
        <dbReference type="SAM" id="Phobius"/>
    </source>
</evidence>
<sequence>MRRHHKDLAPISQINLTSLLDVTFVLLIAFMIVAPALKYGIDLDLPTVQEGAPQLTQNQTQLFTIVVPKPSQSEQQFFLNDEPVTLRDIEMRLRLQRENGRMPSVEIQADRDVPYDIFIQVVAALRRAGIEAVGLPVEAGRVTAPNRPASGASTLAEPMDRPEGK</sequence>